<name>A0ABX0UM13_9BACT</name>
<organism evidence="2 3">
    <name type="scientific">Dyadobacter arcticus</name>
    <dbReference type="NCBI Taxonomy" id="1078754"/>
    <lineage>
        <taxon>Bacteria</taxon>
        <taxon>Pseudomonadati</taxon>
        <taxon>Bacteroidota</taxon>
        <taxon>Cytophagia</taxon>
        <taxon>Cytophagales</taxon>
        <taxon>Spirosomataceae</taxon>
        <taxon>Dyadobacter</taxon>
    </lineage>
</organism>
<sequence length="118" mass="12814">MLRQIIAVIGGYTVFVVSSLLLFRVSGVKPHGDASTSFMILTALYGLLFSLVGGIVTQLVAGRKSMTVNYALALITAGFATFSYFKATGSHWTQLLAIFVFAPISVKGGWIYFNRKLK</sequence>
<keyword evidence="1" id="KW-0472">Membrane</keyword>
<reference evidence="2 3" key="1">
    <citation type="submission" date="2020-03" db="EMBL/GenBank/DDBJ databases">
        <title>Genomic Encyclopedia of Type Strains, Phase IV (KMG-IV): sequencing the most valuable type-strain genomes for metagenomic binning, comparative biology and taxonomic classification.</title>
        <authorList>
            <person name="Goeker M."/>
        </authorList>
    </citation>
    <scope>NUCLEOTIDE SEQUENCE [LARGE SCALE GENOMIC DNA]</scope>
    <source>
        <strain evidence="2 3">DSM 102865</strain>
    </source>
</reference>
<feature type="transmembrane region" description="Helical" evidence="1">
    <location>
        <begin position="38"/>
        <end position="61"/>
    </location>
</feature>
<dbReference type="RefSeq" id="WP_167269003.1">
    <property type="nucleotide sequence ID" value="NZ_JAASQJ010000002.1"/>
</dbReference>
<accession>A0ABX0UM13</accession>
<feature type="transmembrane region" description="Helical" evidence="1">
    <location>
        <begin position="91"/>
        <end position="113"/>
    </location>
</feature>
<keyword evidence="1" id="KW-0812">Transmembrane</keyword>
<keyword evidence="1" id="KW-1133">Transmembrane helix</keyword>
<proteinExistence type="predicted"/>
<keyword evidence="3" id="KW-1185">Reference proteome</keyword>
<protein>
    <submittedName>
        <fullName evidence="2">CHASE2 domain-containing sensor protein</fullName>
    </submittedName>
</protein>
<feature type="transmembrane region" description="Helical" evidence="1">
    <location>
        <begin position="68"/>
        <end position="85"/>
    </location>
</feature>
<feature type="transmembrane region" description="Helical" evidence="1">
    <location>
        <begin position="5"/>
        <end position="26"/>
    </location>
</feature>
<evidence type="ECO:0000256" key="1">
    <source>
        <dbReference type="SAM" id="Phobius"/>
    </source>
</evidence>
<evidence type="ECO:0000313" key="2">
    <source>
        <dbReference type="EMBL" id="NIJ52490.1"/>
    </source>
</evidence>
<dbReference type="EMBL" id="JAASQJ010000002">
    <property type="protein sequence ID" value="NIJ52490.1"/>
    <property type="molecule type" value="Genomic_DNA"/>
</dbReference>
<gene>
    <name evidence="2" type="ORF">FHS68_001660</name>
</gene>
<comment type="caution">
    <text evidence="2">The sequence shown here is derived from an EMBL/GenBank/DDBJ whole genome shotgun (WGS) entry which is preliminary data.</text>
</comment>
<dbReference type="Proteomes" id="UP001179181">
    <property type="component" value="Unassembled WGS sequence"/>
</dbReference>
<evidence type="ECO:0000313" key="3">
    <source>
        <dbReference type="Proteomes" id="UP001179181"/>
    </source>
</evidence>